<dbReference type="RefSeq" id="WP_200355402.1">
    <property type="nucleotide sequence ID" value="NZ_JAENIL010000015.1"/>
</dbReference>
<evidence type="ECO:0000313" key="6">
    <source>
        <dbReference type="Proteomes" id="UP000617628"/>
    </source>
</evidence>
<gene>
    <name evidence="5" type="ORF">JIN87_09945</name>
</gene>
<dbReference type="SUPFAM" id="SSF75005">
    <property type="entry name" value="Arabinanase/levansucrase/invertase"/>
    <property type="match status" value="2"/>
</dbReference>
<reference evidence="5" key="1">
    <citation type="submission" date="2021-01" db="EMBL/GenBank/DDBJ databases">
        <title>Modified the classification status of verrucomicrobia.</title>
        <authorList>
            <person name="Feng X."/>
        </authorList>
    </citation>
    <scope>NUCLEOTIDE SEQUENCE</scope>
    <source>
        <strain evidence="5">KCTC 13126</strain>
    </source>
</reference>
<dbReference type="InterPro" id="IPR013148">
    <property type="entry name" value="Glyco_hydro_32_N"/>
</dbReference>
<accession>A0A934VKY8</accession>
<dbReference type="Proteomes" id="UP000617628">
    <property type="component" value="Unassembled WGS sequence"/>
</dbReference>
<comment type="caution">
    <text evidence="5">The sequence shown here is derived from an EMBL/GenBank/DDBJ whole genome shotgun (WGS) entry which is preliminary data.</text>
</comment>
<sequence>MKRIDRPYLDDRPYPKKRMVVEDYGKVYVSGDGPGDCDKYGAREASVFEANGTYYLFVDGAGPDGWVACQARSKDLVNWEKMGPALELGDPGEIDSAGACSPWVYEENGKWHMFYLGTPNAGPPPELVPAFPYVSLKASTTNPEGPWVKEKDNAPFEAPRGSYYQDTSSPGFVIKHNDEYLMYFSAAVEEQRKNDTGRFAVRGLSIARTKDLEGKWTPDASPAIPLEEQVENSSIYFEEETGTYYLFTNHIGIEDDGEDGVVEYTDAVWVYWSKDPNNWNPENRSIVIDRHNCTWANRCIGMPSVIKKDGRLAILYDAPEGDSIDANYRHIGLAWADLPLKFVDEN</sequence>
<evidence type="ECO:0000313" key="5">
    <source>
        <dbReference type="EMBL" id="MBK1877191.1"/>
    </source>
</evidence>
<dbReference type="Pfam" id="PF00251">
    <property type="entry name" value="Glyco_hydro_32N"/>
    <property type="match status" value="1"/>
</dbReference>
<proteinExistence type="inferred from homology"/>
<dbReference type="Gene3D" id="2.115.10.20">
    <property type="entry name" value="Glycosyl hydrolase domain, family 43"/>
    <property type="match status" value="2"/>
</dbReference>
<evidence type="ECO:0000256" key="1">
    <source>
        <dbReference type="ARBA" id="ARBA00009902"/>
    </source>
</evidence>
<keyword evidence="6" id="KW-1185">Reference proteome</keyword>
<evidence type="ECO:0000259" key="4">
    <source>
        <dbReference type="Pfam" id="PF00251"/>
    </source>
</evidence>
<keyword evidence="3" id="KW-0326">Glycosidase</keyword>
<evidence type="ECO:0000256" key="3">
    <source>
        <dbReference type="ARBA" id="ARBA00023295"/>
    </source>
</evidence>
<keyword evidence="2" id="KW-0378">Hydrolase</keyword>
<evidence type="ECO:0000256" key="2">
    <source>
        <dbReference type="ARBA" id="ARBA00022801"/>
    </source>
</evidence>
<protein>
    <recommendedName>
        <fullName evidence="4">Glycosyl hydrolase family 32 N-terminal domain-containing protein</fullName>
    </recommendedName>
</protein>
<feature type="domain" description="Glycosyl hydrolase family 32 N-terminal" evidence="4">
    <location>
        <begin position="69"/>
        <end position="191"/>
    </location>
</feature>
<dbReference type="InterPro" id="IPR023296">
    <property type="entry name" value="Glyco_hydro_beta-prop_sf"/>
</dbReference>
<name>A0A934VKY8_9BACT</name>
<dbReference type="EMBL" id="JAENIL010000015">
    <property type="protein sequence ID" value="MBK1877191.1"/>
    <property type="molecule type" value="Genomic_DNA"/>
</dbReference>
<organism evidence="5 6">
    <name type="scientific">Pelagicoccus mobilis</name>
    <dbReference type="NCBI Taxonomy" id="415221"/>
    <lineage>
        <taxon>Bacteria</taxon>
        <taxon>Pseudomonadati</taxon>
        <taxon>Verrucomicrobiota</taxon>
        <taxon>Opitutia</taxon>
        <taxon>Puniceicoccales</taxon>
        <taxon>Pelagicoccaceae</taxon>
        <taxon>Pelagicoccus</taxon>
    </lineage>
</organism>
<dbReference type="AlphaFoldDB" id="A0A934VKY8"/>
<dbReference type="GO" id="GO:0016798">
    <property type="term" value="F:hydrolase activity, acting on glycosyl bonds"/>
    <property type="evidence" value="ECO:0007669"/>
    <property type="project" value="UniProtKB-KW"/>
</dbReference>
<comment type="similarity">
    <text evidence="1">Belongs to the glycosyl hydrolase 32 family.</text>
</comment>